<organism evidence="6 7">
    <name type="scientific">Robbsia andropogonis</name>
    <dbReference type="NCBI Taxonomy" id="28092"/>
    <lineage>
        <taxon>Bacteria</taxon>
        <taxon>Pseudomonadati</taxon>
        <taxon>Pseudomonadota</taxon>
        <taxon>Betaproteobacteria</taxon>
        <taxon>Burkholderiales</taxon>
        <taxon>Burkholderiaceae</taxon>
        <taxon>Robbsia</taxon>
    </lineage>
</organism>
<evidence type="ECO:0000259" key="4">
    <source>
        <dbReference type="PROSITE" id="PS50042"/>
    </source>
</evidence>
<dbReference type="GO" id="GO:0003700">
    <property type="term" value="F:DNA-binding transcription factor activity"/>
    <property type="evidence" value="ECO:0007669"/>
    <property type="project" value="TreeGrafter"/>
</dbReference>
<dbReference type="InterPro" id="IPR036390">
    <property type="entry name" value="WH_DNA-bd_sf"/>
</dbReference>
<dbReference type="Pfam" id="PF00027">
    <property type="entry name" value="cNMP_binding"/>
    <property type="match status" value="1"/>
</dbReference>
<keyword evidence="1" id="KW-0805">Transcription regulation</keyword>
<dbReference type="InterPro" id="IPR036388">
    <property type="entry name" value="WH-like_DNA-bd_sf"/>
</dbReference>
<dbReference type="PRINTS" id="PR00034">
    <property type="entry name" value="HTHCRP"/>
</dbReference>
<accession>A0A0F5K3U2</accession>
<dbReference type="InterPro" id="IPR018490">
    <property type="entry name" value="cNMP-bd_dom_sf"/>
</dbReference>
<dbReference type="InterPro" id="IPR050397">
    <property type="entry name" value="Env_Response_Regulators"/>
</dbReference>
<dbReference type="InterPro" id="IPR014710">
    <property type="entry name" value="RmlC-like_jellyroll"/>
</dbReference>
<evidence type="ECO:0000259" key="5">
    <source>
        <dbReference type="PROSITE" id="PS51063"/>
    </source>
</evidence>
<dbReference type="SUPFAM" id="SSF51206">
    <property type="entry name" value="cAMP-binding domain-like"/>
    <property type="match status" value="1"/>
</dbReference>
<dbReference type="SMART" id="SM00419">
    <property type="entry name" value="HTH_CRP"/>
    <property type="match status" value="1"/>
</dbReference>
<proteinExistence type="predicted"/>
<dbReference type="PATRIC" id="fig|28092.6.peg.1411"/>
<feature type="domain" description="HTH crp-type" evidence="5">
    <location>
        <begin position="153"/>
        <end position="226"/>
    </location>
</feature>
<dbReference type="Gene3D" id="2.60.120.10">
    <property type="entry name" value="Jelly Rolls"/>
    <property type="match status" value="1"/>
</dbReference>
<dbReference type="InterPro" id="IPR012318">
    <property type="entry name" value="HTH_CRP"/>
</dbReference>
<dbReference type="EMBL" id="LAQU01000004">
    <property type="protein sequence ID" value="KKB64534.1"/>
    <property type="molecule type" value="Genomic_DNA"/>
</dbReference>
<dbReference type="CDD" id="cd00038">
    <property type="entry name" value="CAP_ED"/>
    <property type="match status" value="1"/>
</dbReference>
<reference evidence="6 7" key="1">
    <citation type="submission" date="2015-03" db="EMBL/GenBank/DDBJ databases">
        <title>Draft Genome Sequence of Burkholderia andropogonis type strain ICMP2807, isolated from Sorghum bicolor.</title>
        <authorList>
            <person name="Lopes-Santos L."/>
            <person name="Castro D.B."/>
            <person name="Ottoboni L.M."/>
            <person name="Park D."/>
            <person name="Weirc B.S."/>
            <person name="Destefano S.A."/>
        </authorList>
    </citation>
    <scope>NUCLEOTIDE SEQUENCE [LARGE SCALE GENOMIC DNA]</scope>
    <source>
        <strain evidence="6 7">ICMP2807</strain>
    </source>
</reference>
<keyword evidence="2" id="KW-0238">DNA-binding</keyword>
<dbReference type="GO" id="GO:0005829">
    <property type="term" value="C:cytosol"/>
    <property type="evidence" value="ECO:0007669"/>
    <property type="project" value="TreeGrafter"/>
</dbReference>
<keyword evidence="7" id="KW-1185">Reference proteome</keyword>
<dbReference type="FunFam" id="1.10.10.10:FF:000028">
    <property type="entry name" value="Fumarate/nitrate reduction transcriptional regulator Fnr"/>
    <property type="match status" value="1"/>
</dbReference>
<dbReference type="Gene3D" id="1.10.10.10">
    <property type="entry name" value="Winged helix-like DNA-binding domain superfamily/Winged helix DNA-binding domain"/>
    <property type="match status" value="1"/>
</dbReference>
<evidence type="ECO:0000256" key="2">
    <source>
        <dbReference type="ARBA" id="ARBA00023125"/>
    </source>
</evidence>
<evidence type="ECO:0000313" key="7">
    <source>
        <dbReference type="Proteomes" id="UP000033618"/>
    </source>
</evidence>
<dbReference type="SUPFAM" id="SSF46785">
    <property type="entry name" value="Winged helix' DNA-binding domain"/>
    <property type="match status" value="1"/>
</dbReference>
<dbReference type="Pfam" id="PF13545">
    <property type="entry name" value="HTH_Crp_2"/>
    <property type="match status" value="1"/>
</dbReference>
<dbReference type="InterPro" id="IPR000595">
    <property type="entry name" value="cNMP-bd_dom"/>
</dbReference>
<dbReference type="GO" id="GO:0003677">
    <property type="term" value="F:DNA binding"/>
    <property type="evidence" value="ECO:0007669"/>
    <property type="project" value="UniProtKB-KW"/>
</dbReference>
<evidence type="ECO:0000256" key="3">
    <source>
        <dbReference type="ARBA" id="ARBA00023163"/>
    </source>
</evidence>
<evidence type="ECO:0000256" key="1">
    <source>
        <dbReference type="ARBA" id="ARBA00023015"/>
    </source>
</evidence>
<dbReference type="PANTHER" id="PTHR24567:SF75">
    <property type="entry name" value="FUMARATE AND NITRATE REDUCTION REGULATORY PROTEIN"/>
    <property type="match status" value="1"/>
</dbReference>
<comment type="caution">
    <text evidence="6">The sequence shown here is derived from an EMBL/GenBank/DDBJ whole genome shotgun (WGS) entry which is preliminary data.</text>
</comment>
<protein>
    <submittedName>
        <fullName evidence="6">Crp/Fnr family transcriptional regulator</fullName>
    </submittedName>
</protein>
<dbReference type="STRING" id="28092.WM40_05925"/>
<dbReference type="PROSITE" id="PS50042">
    <property type="entry name" value="CNMP_BINDING_3"/>
    <property type="match status" value="1"/>
</dbReference>
<name>A0A0F5K3U2_9BURK</name>
<dbReference type="CDD" id="cd00092">
    <property type="entry name" value="HTH_CRP"/>
    <property type="match status" value="1"/>
</dbReference>
<dbReference type="PANTHER" id="PTHR24567">
    <property type="entry name" value="CRP FAMILY TRANSCRIPTIONAL REGULATORY PROTEIN"/>
    <property type="match status" value="1"/>
</dbReference>
<sequence>MVTTSRVRCSNCAMRNICMPEGLDANAYAKLDAVICTSRRVRRGEALYRSGEAFHNLYAVRLGSFKTVVAHPDGREQVTRFDLAGEALGLDGVYTDEHTCDAIALEDSVVCIIPFHLLELLCREVRLLQRHVHKMMSGEIVRESGQMMLLGNMRADERVAAFLLNISHRMKQRGYSASEFQLRMSREELGSYLGMKLETVSRTLSRFKRDALIAATGRRVRLLDIPRLEAI</sequence>
<dbReference type="Proteomes" id="UP000033618">
    <property type="component" value="Unassembled WGS sequence"/>
</dbReference>
<dbReference type="PROSITE" id="PS51063">
    <property type="entry name" value="HTH_CRP_2"/>
    <property type="match status" value="1"/>
</dbReference>
<dbReference type="AlphaFoldDB" id="A0A0F5K3U2"/>
<dbReference type="SMART" id="SM00100">
    <property type="entry name" value="cNMP"/>
    <property type="match status" value="1"/>
</dbReference>
<evidence type="ECO:0000313" key="6">
    <source>
        <dbReference type="EMBL" id="KKB64534.1"/>
    </source>
</evidence>
<keyword evidence="3" id="KW-0804">Transcription</keyword>
<gene>
    <name evidence="6" type="ORF">WM40_05925</name>
</gene>
<feature type="domain" description="Cyclic nucleotide-binding" evidence="4">
    <location>
        <begin position="19"/>
        <end position="96"/>
    </location>
</feature>